<evidence type="ECO:0000256" key="1">
    <source>
        <dbReference type="SAM" id="MobiDB-lite"/>
    </source>
</evidence>
<dbReference type="RefSeq" id="WP_218477423.1">
    <property type="nucleotide sequence ID" value="NZ_BAABJN010000007.1"/>
</dbReference>
<organism evidence="2 3">
    <name type="scientific">Nocardia iowensis</name>
    <dbReference type="NCBI Taxonomy" id="204891"/>
    <lineage>
        <taxon>Bacteria</taxon>
        <taxon>Bacillati</taxon>
        <taxon>Actinomycetota</taxon>
        <taxon>Actinomycetes</taxon>
        <taxon>Mycobacteriales</taxon>
        <taxon>Nocardiaceae</taxon>
        <taxon>Nocardia</taxon>
    </lineage>
</organism>
<evidence type="ECO:0000313" key="2">
    <source>
        <dbReference type="EMBL" id="QXN94766.1"/>
    </source>
</evidence>
<dbReference type="EMBL" id="CP078145">
    <property type="protein sequence ID" value="QXN94766.1"/>
    <property type="molecule type" value="Genomic_DNA"/>
</dbReference>
<accession>A0ABX8RZS5</accession>
<name>A0ABX8RZS5_NOCIO</name>
<proteinExistence type="predicted"/>
<evidence type="ECO:0000313" key="3">
    <source>
        <dbReference type="Proteomes" id="UP000694257"/>
    </source>
</evidence>
<sequence length="103" mass="10921">MHLTATQHLVVATLIVAPESRERSIGSTVVLQILACADQRGVAVAATPSRDYGANLSRLRRFSRRHGFAVASAALRASALPSRRQQSPPGVSPAQRFCVAGDS</sequence>
<protein>
    <recommendedName>
        <fullName evidence="4">N-acetyltransferase domain-containing protein</fullName>
    </recommendedName>
</protein>
<reference evidence="2 3" key="1">
    <citation type="submission" date="2021-07" db="EMBL/GenBank/DDBJ databases">
        <title>Whole Genome Sequence of Nocardia Iowensis.</title>
        <authorList>
            <person name="Lamm A."/>
            <person name="Collins-Fairclough A.M."/>
            <person name="Bunk B."/>
            <person name="Sproer C."/>
        </authorList>
    </citation>
    <scope>NUCLEOTIDE SEQUENCE [LARGE SCALE GENOMIC DNA]</scope>
    <source>
        <strain evidence="2 3">NRRL 5646</strain>
    </source>
</reference>
<keyword evidence="3" id="KW-1185">Reference proteome</keyword>
<evidence type="ECO:0008006" key="4">
    <source>
        <dbReference type="Google" id="ProtNLM"/>
    </source>
</evidence>
<dbReference type="Proteomes" id="UP000694257">
    <property type="component" value="Chromosome"/>
</dbReference>
<feature type="region of interest" description="Disordered" evidence="1">
    <location>
        <begin position="79"/>
        <end position="103"/>
    </location>
</feature>
<gene>
    <name evidence="2" type="ORF">KV110_17980</name>
</gene>